<dbReference type="EMBL" id="JADBJN010000002">
    <property type="protein sequence ID" value="KAG5677578.1"/>
    <property type="molecule type" value="Genomic_DNA"/>
</dbReference>
<keyword evidence="3" id="KW-1185">Reference proteome</keyword>
<proteinExistence type="predicted"/>
<sequence>MTRKKSKNQQQQPCSSKQADLKDMLREVRRKHNQIPASTEQEEEISTNSDTKVIPILLKHNDIREPKYDEISIQAKSYYLEHSNIHEIFQKYLDDRNLNYASNRAGHLNQVIRAVTSTTNSKRKYPFNEFKWNSIDDEMIAKELLMHPSVSSNDDVNEMKTFYKNNDIKFCAINMAVNNDLFKNSKEFLDVKRKKYSSKNLLSQYQHATNFALEKYFRESNTQKIYELKEITVEEMCMISTFEKCVCKELKIDNITQENENLLMTAMKIKLQKLRNSPELLYNDSNFSVKPQYILRSNNITPQQERFLARKRERLYEYSNAKWCLLMNKQFFPSNLDDPRERDKERQKNFYLEYLRSKDRRRPPFHNLLWDKRFALHDDGQSVYIITEKDPVLQQQLHFEERIQNDDMAQRQQQKEVNADPELQVTNEISSSSELNQITIVSQRPTATDTNNSIRIEYELKDYEQEIVKILFLDQEFIAAVKNHLRVKHAELFKEIWKDKKIVVSNLIIKALRENRDAFEKLLSHSSTDTKTKIDAVLNANNINTECSFATSTQCVNDSTSIPRVSMIGTNNSVRRPLQLDEDSLHDIIPVIQQNDIESSMPKEIEIKKEKSDEEINTPQSTVLSDSCVIVSQVPEAIIEIEDSDDETKKVYNELNYSEHSLDEFQRNMNKNSDEIDWCKSKDKSRNVSEKISPYTDIAETNANVENKSQNNQEKVTQSSGSSNNEIQEIPPNKPVNSFNKRRSKRPTKGLQFLSDTINNSSEEQSGNESNTGEFSQMLNANFSVFLSTQVMLDHDTNMVEPTALTFTKPTTSTNNELGKMCFYIELRQVIFKKDSVFQIVIDIPEYSLYNVSIDDENIKEALNLNDNEWNILLSNLSQLEAYEYGAQSHHNYQGTQFEKQISQHLDMYFSSISKFKNFILNFSSDGHTCQIKNPALNSLSTDLTDVLNKNLVNQIKLIN</sequence>
<feature type="compositionally biased region" description="Polar residues" evidence="1">
    <location>
        <begin position="699"/>
        <end position="727"/>
    </location>
</feature>
<dbReference type="Proteomes" id="UP001107558">
    <property type="component" value="Chromosome 2"/>
</dbReference>
<accession>A0A9J6C6C2</accession>
<feature type="compositionally biased region" description="Low complexity" evidence="1">
    <location>
        <begin position="759"/>
        <end position="774"/>
    </location>
</feature>
<evidence type="ECO:0000256" key="1">
    <source>
        <dbReference type="SAM" id="MobiDB-lite"/>
    </source>
</evidence>
<evidence type="ECO:0000313" key="2">
    <source>
        <dbReference type="EMBL" id="KAG5677578.1"/>
    </source>
</evidence>
<feature type="region of interest" description="Disordered" evidence="1">
    <location>
        <begin position="690"/>
        <end position="774"/>
    </location>
</feature>
<reference evidence="2" key="1">
    <citation type="submission" date="2021-03" db="EMBL/GenBank/DDBJ databases">
        <title>Chromosome level genome of the anhydrobiotic midge Polypedilum vanderplanki.</title>
        <authorList>
            <person name="Yoshida Y."/>
            <person name="Kikawada T."/>
            <person name="Gusev O."/>
        </authorList>
    </citation>
    <scope>NUCLEOTIDE SEQUENCE</scope>
    <source>
        <strain evidence="2">NIAS01</strain>
        <tissue evidence="2">Whole body or cell culture</tissue>
    </source>
</reference>
<organism evidence="2 3">
    <name type="scientific">Polypedilum vanderplanki</name>
    <name type="common">Sleeping chironomid midge</name>
    <dbReference type="NCBI Taxonomy" id="319348"/>
    <lineage>
        <taxon>Eukaryota</taxon>
        <taxon>Metazoa</taxon>
        <taxon>Ecdysozoa</taxon>
        <taxon>Arthropoda</taxon>
        <taxon>Hexapoda</taxon>
        <taxon>Insecta</taxon>
        <taxon>Pterygota</taxon>
        <taxon>Neoptera</taxon>
        <taxon>Endopterygota</taxon>
        <taxon>Diptera</taxon>
        <taxon>Nematocera</taxon>
        <taxon>Chironomoidea</taxon>
        <taxon>Chironomidae</taxon>
        <taxon>Chironominae</taxon>
        <taxon>Polypedilum</taxon>
        <taxon>Polypedilum</taxon>
    </lineage>
</organism>
<feature type="region of interest" description="Disordered" evidence="1">
    <location>
        <begin position="1"/>
        <end position="21"/>
    </location>
</feature>
<gene>
    <name evidence="2" type="ORF">PVAND_007327</name>
</gene>
<dbReference type="AlphaFoldDB" id="A0A9J6C6C2"/>
<comment type="caution">
    <text evidence="2">The sequence shown here is derived from an EMBL/GenBank/DDBJ whole genome shotgun (WGS) entry which is preliminary data.</text>
</comment>
<feature type="compositionally biased region" description="Polar residues" evidence="1">
    <location>
        <begin position="8"/>
        <end position="18"/>
    </location>
</feature>
<dbReference type="OrthoDB" id="10657536at2759"/>
<evidence type="ECO:0000313" key="3">
    <source>
        <dbReference type="Proteomes" id="UP001107558"/>
    </source>
</evidence>
<protein>
    <submittedName>
        <fullName evidence="2">Uncharacterized protein</fullName>
    </submittedName>
</protein>
<name>A0A9J6C6C2_POLVA</name>